<evidence type="ECO:0000313" key="6">
    <source>
        <dbReference type="Proteomes" id="UP001194539"/>
    </source>
</evidence>
<dbReference type="Proteomes" id="UP001194539">
    <property type="component" value="Unassembled WGS sequence"/>
</dbReference>
<dbReference type="PANTHER" id="PTHR37418:SF2">
    <property type="entry name" value="3-KETO-5-AMINOHEXANOATE CLEAVAGE ENZYME"/>
    <property type="match status" value="1"/>
</dbReference>
<dbReference type="InterPro" id="IPR013785">
    <property type="entry name" value="Aldolase_TIM"/>
</dbReference>
<dbReference type="RefSeq" id="WP_197968768.1">
    <property type="nucleotide sequence ID" value="NZ_JACEGD010000038.1"/>
</dbReference>
<dbReference type="Pfam" id="PF05853">
    <property type="entry name" value="BKACE"/>
    <property type="match status" value="1"/>
</dbReference>
<proteinExistence type="predicted"/>
<protein>
    <submittedName>
        <fullName evidence="5">3-keto-5-aminohexanoate cleavage protein</fullName>
    </submittedName>
</protein>
<comment type="cofactor">
    <cofactor evidence="1">
        <name>Zn(2+)</name>
        <dbReference type="ChEBI" id="CHEBI:29105"/>
    </cofactor>
</comment>
<evidence type="ECO:0000313" key="5">
    <source>
        <dbReference type="EMBL" id="MBH5390832.1"/>
    </source>
</evidence>
<comment type="caution">
    <text evidence="5">The sequence shown here is derived from an EMBL/GenBank/DDBJ whole genome shotgun (WGS) entry which is preliminary data.</text>
</comment>
<evidence type="ECO:0000256" key="4">
    <source>
        <dbReference type="ARBA" id="ARBA00022833"/>
    </source>
</evidence>
<keyword evidence="6" id="KW-1185">Reference proteome</keyword>
<reference evidence="5 6" key="1">
    <citation type="submission" date="2020-07" db="EMBL/GenBank/DDBJ databases">
        <title>Bradyrhizobium diversity isolated from nodules of indigenous legumes of Western Australia.</title>
        <authorList>
            <person name="Klepa M.S."/>
        </authorList>
    </citation>
    <scope>NUCLEOTIDE SEQUENCE [LARGE SCALE GENOMIC DNA]</scope>
    <source>
        <strain evidence="5 6">CNPSo 4019</strain>
    </source>
</reference>
<keyword evidence="2" id="KW-0808">Transferase</keyword>
<dbReference type="EMBL" id="JACEGD010000038">
    <property type="protein sequence ID" value="MBH5390832.1"/>
    <property type="molecule type" value="Genomic_DNA"/>
</dbReference>
<keyword evidence="4" id="KW-0862">Zinc</keyword>
<gene>
    <name evidence="5" type="ORF">H1B27_31845</name>
</gene>
<dbReference type="InterPro" id="IPR008567">
    <property type="entry name" value="BKACE"/>
</dbReference>
<evidence type="ECO:0000256" key="2">
    <source>
        <dbReference type="ARBA" id="ARBA00022679"/>
    </source>
</evidence>
<evidence type="ECO:0000256" key="1">
    <source>
        <dbReference type="ARBA" id="ARBA00001947"/>
    </source>
</evidence>
<sequence length="309" mass="33837">MAKNKVIISCAITGSIHTPSMSPHLPVTAEQIASSALEAADAGAAIVHLHARNPEDGRPDQSPEAFEPFLRVIKQSSNVVVNLTTGGSPYMTVEERVRPAAKWRPEVASLNMGSMNFGLFPMLKRYKEFKHDWEPAMLEGSHDLVFRNSFKDIRYALETLNATGARYEFECYDTSHLYNLHYFFTEGLVQAPLFIQTCFGLLGGIGAHPDDVMHMKRTADRLFGNSYRWSVLGAGRNQMPVAAMAASMGGHVRVGLEDSLWVGAGQLATSNAAQVRQVRKIIEGLGLEAATADEAREILSLKGGDRVGF</sequence>
<accession>A0ABS0PC08</accession>
<evidence type="ECO:0000256" key="3">
    <source>
        <dbReference type="ARBA" id="ARBA00022723"/>
    </source>
</evidence>
<dbReference type="PANTHER" id="PTHR37418">
    <property type="entry name" value="3-KETO-5-AMINOHEXANOATE CLEAVAGE ENZYME-RELATED"/>
    <property type="match status" value="1"/>
</dbReference>
<organism evidence="5 6">
    <name type="scientific">Bradyrhizobium diversitatis</name>
    <dbReference type="NCBI Taxonomy" id="2755406"/>
    <lineage>
        <taxon>Bacteria</taxon>
        <taxon>Pseudomonadati</taxon>
        <taxon>Pseudomonadota</taxon>
        <taxon>Alphaproteobacteria</taxon>
        <taxon>Hyphomicrobiales</taxon>
        <taxon>Nitrobacteraceae</taxon>
        <taxon>Bradyrhizobium</taxon>
    </lineage>
</organism>
<keyword evidence="3" id="KW-0479">Metal-binding</keyword>
<dbReference type="Gene3D" id="3.20.20.70">
    <property type="entry name" value="Aldolase class I"/>
    <property type="match status" value="1"/>
</dbReference>
<name>A0ABS0PC08_9BRAD</name>